<keyword evidence="1" id="KW-0175">Coiled coil</keyword>
<feature type="region of interest" description="Disordered" evidence="2">
    <location>
        <begin position="241"/>
        <end position="275"/>
    </location>
</feature>
<feature type="compositionally biased region" description="Basic and acidic residues" evidence="2">
    <location>
        <begin position="555"/>
        <end position="572"/>
    </location>
</feature>
<feature type="region of interest" description="Disordered" evidence="2">
    <location>
        <begin position="414"/>
        <end position="1004"/>
    </location>
</feature>
<feature type="compositionally biased region" description="Polar residues" evidence="2">
    <location>
        <begin position="450"/>
        <end position="460"/>
    </location>
</feature>
<evidence type="ECO:0000256" key="2">
    <source>
        <dbReference type="SAM" id="MobiDB-lite"/>
    </source>
</evidence>
<dbReference type="InterPro" id="IPR027267">
    <property type="entry name" value="AH/BAR_dom_sf"/>
</dbReference>
<feature type="compositionally biased region" description="Pro residues" evidence="2">
    <location>
        <begin position="606"/>
        <end position="617"/>
    </location>
</feature>
<dbReference type="EMBL" id="JASNQZ010000003">
    <property type="protein sequence ID" value="KAL0959001.1"/>
    <property type="molecule type" value="Genomic_DNA"/>
</dbReference>
<name>A0ABR3JTV0_9AGAR</name>
<feature type="compositionally biased region" description="Gly residues" evidence="2">
    <location>
        <begin position="837"/>
        <end position="846"/>
    </location>
</feature>
<feature type="compositionally biased region" description="Polar residues" evidence="2">
    <location>
        <begin position="386"/>
        <end position="395"/>
    </location>
</feature>
<evidence type="ECO:0008006" key="5">
    <source>
        <dbReference type="Google" id="ProtNLM"/>
    </source>
</evidence>
<protein>
    <recommendedName>
        <fullName evidence="5">Eisosome component PIL1-domain-containing protein</fullName>
    </recommendedName>
</protein>
<evidence type="ECO:0000313" key="4">
    <source>
        <dbReference type="Proteomes" id="UP001556367"/>
    </source>
</evidence>
<feature type="region of interest" description="Disordered" evidence="2">
    <location>
        <begin position="291"/>
        <end position="399"/>
    </location>
</feature>
<comment type="caution">
    <text evidence="3">The sequence shown here is derived from an EMBL/GenBank/DDBJ whole genome shotgun (WGS) entry which is preliminary data.</text>
</comment>
<feature type="compositionally biased region" description="Pro residues" evidence="2">
    <location>
        <begin position="776"/>
        <end position="785"/>
    </location>
</feature>
<organism evidence="3 4">
    <name type="scientific">Hohenbuehelia grisea</name>
    <dbReference type="NCBI Taxonomy" id="104357"/>
    <lineage>
        <taxon>Eukaryota</taxon>
        <taxon>Fungi</taxon>
        <taxon>Dikarya</taxon>
        <taxon>Basidiomycota</taxon>
        <taxon>Agaricomycotina</taxon>
        <taxon>Agaricomycetes</taxon>
        <taxon>Agaricomycetidae</taxon>
        <taxon>Agaricales</taxon>
        <taxon>Pleurotineae</taxon>
        <taxon>Pleurotaceae</taxon>
        <taxon>Hohenbuehelia</taxon>
    </lineage>
</organism>
<proteinExistence type="predicted"/>
<feature type="compositionally biased region" description="Polar residues" evidence="2">
    <location>
        <begin position="808"/>
        <end position="817"/>
    </location>
</feature>
<dbReference type="Proteomes" id="UP001556367">
    <property type="component" value="Unassembled WGS sequence"/>
</dbReference>
<dbReference type="InterPro" id="IPR028245">
    <property type="entry name" value="PIL1/LSP1"/>
</dbReference>
<gene>
    <name evidence="3" type="ORF">HGRIS_014314</name>
</gene>
<sequence>MFRSAATKIAHNSTLPALAGNKELRPLQDLITSEKVVMAALQNYSNDFAKAADALRAWGVGEGDDLGDTLSHCSTLLLAFSTALHTYANAHTPIRAAMKSIRTAEETLDELKRRRKALHAKADSAERKLTKMNPEHKGLPAQTDVLNKLREEIRGVESDIIEGESRLGDEKRRAVKTWMNVKWTGLGECCEKGLIAAEYGRTIIAEIPESVTPPGMPRVAYYGQQKTQALVAEAQRGIEGVNAFTGQRPPPRRTETLDSLASPIGNDGNLPPIPLVYNNEEQELHAAPQNRAPQYPSEYGSSFSAVPPPNQSPDSYKQDFNPYPMASPGHNGQSSFVSSAPQSQFSSYNQTIPQSAESSPYQPYGQPFSSAHPGLPQNEPPPPTHQEGTPYSSSFLPGPKLDFNLGSGHFIDSSDFSGLDPKDNSDAKSNVPPPSGPGMGRSVDDFGVTGPSSNFSQMSQPLGGRFATFPVKSRTGGGSSISETQPPSGAPDAPAYSAEDPSLSNPWDAERDLYGPAGRRTSKISDHSGGLAYDRDDSDSRGGHSNRHVRGPPGGHDEPSDSEGGKHVRFGEVSDVEEELEKRHQLQQQQQHHQEGAEAHVSPSSPHTPMPFTPTTPTPATHGTNQESSAPPSHDQPPSVVQQHAQETRDPPRAHSPPLDPQEEERQRNAAAAREISREMDSLTFAPSAGPPLPQYEVAQGRDRAGSASRGEMSPLAPPVAPFAARSRSVSPLPNVDVNVPAQAARASPATSSPRSPSFARERDRVSPTATQQQGPPSPVAPAPQPAYGGAPPMLTVRGESDADISMRSVSPMSTAYRTPPEYYSPRLGARTASGSISGGGPGGQGPSPRPSPVPGTKTISAAAFRRPPPRMASGDGSPIGGGIGGHTMPNLTDTPPLSLKKRLPSSPHPPVQGGLPAPGSGGMRAVSGPGSLQNAPPHGSEQGAPGPGAYGEEDGFDYINAYVNSPGDGGNTQTEFAPMSRQDPSSGYGGGRFTTDLEREGLR</sequence>
<dbReference type="Gene3D" id="1.20.1270.60">
    <property type="entry name" value="Arfaptin homology (AH) domain/BAR domain"/>
    <property type="match status" value="1"/>
</dbReference>
<keyword evidence="4" id="KW-1185">Reference proteome</keyword>
<dbReference type="Pfam" id="PF13805">
    <property type="entry name" value="Pil1"/>
    <property type="match status" value="1"/>
</dbReference>
<feature type="compositionally biased region" description="Low complexity" evidence="2">
    <location>
        <begin position="741"/>
        <end position="759"/>
    </location>
</feature>
<reference evidence="4" key="1">
    <citation type="submission" date="2024-06" db="EMBL/GenBank/DDBJ databases">
        <title>Multi-omics analyses provide insights into the biosynthesis of the anticancer antibiotic pleurotin in Hohenbuehelia grisea.</title>
        <authorList>
            <person name="Weaver J.A."/>
            <person name="Alberti F."/>
        </authorList>
    </citation>
    <scope>NUCLEOTIDE SEQUENCE [LARGE SCALE GENOMIC DNA]</scope>
    <source>
        <strain evidence="4">T-177</strain>
    </source>
</reference>
<dbReference type="PANTHER" id="PTHR31962">
    <property type="entry name" value="SPHINGOLIPID LONG CHAIN BASE-RESPONSIVE PROTEIN PIL1"/>
    <property type="match status" value="1"/>
</dbReference>
<evidence type="ECO:0000313" key="3">
    <source>
        <dbReference type="EMBL" id="KAL0959001.1"/>
    </source>
</evidence>
<feature type="coiled-coil region" evidence="1">
    <location>
        <begin position="94"/>
        <end position="166"/>
    </location>
</feature>
<feature type="compositionally biased region" description="Basic and acidic residues" evidence="2">
    <location>
        <begin position="533"/>
        <end position="542"/>
    </location>
</feature>
<feature type="compositionally biased region" description="Polar residues" evidence="2">
    <location>
        <begin position="330"/>
        <end position="361"/>
    </location>
</feature>
<evidence type="ECO:0000256" key="1">
    <source>
        <dbReference type="SAM" id="Coils"/>
    </source>
</evidence>
<dbReference type="PANTHER" id="PTHR31962:SF6">
    <property type="entry name" value="EISOSOME COMPONENT PIL1-DOMAIN-CONTAINING PROTEIN"/>
    <property type="match status" value="1"/>
</dbReference>
<accession>A0ABR3JTV0</accession>